<dbReference type="GO" id="GO:0008270">
    <property type="term" value="F:zinc ion binding"/>
    <property type="evidence" value="ECO:0007669"/>
    <property type="project" value="InterPro"/>
</dbReference>
<dbReference type="GO" id="GO:0000183">
    <property type="term" value="P:rDNA heterochromatin formation"/>
    <property type="evidence" value="ECO:0007669"/>
    <property type="project" value="TreeGrafter"/>
</dbReference>
<dbReference type="InterPro" id="IPR013088">
    <property type="entry name" value="Znf_NHR/GATA"/>
</dbReference>
<feature type="region of interest" description="Disordered" evidence="1">
    <location>
        <begin position="241"/>
        <end position="262"/>
    </location>
</feature>
<dbReference type="GO" id="GO:0006357">
    <property type="term" value="P:regulation of transcription by RNA polymerase II"/>
    <property type="evidence" value="ECO:0007669"/>
    <property type="project" value="TreeGrafter"/>
</dbReference>
<feature type="domain" description="Ams2/SPT21 N-terminal" evidence="2">
    <location>
        <begin position="9"/>
        <end position="146"/>
    </location>
</feature>
<dbReference type="InterPro" id="IPR057725">
    <property type="entry name" value="Ams2-SPT21_N"/>
</dbReference>
<dbReference type="EMBL" id="JAPQKQ010000003">
    <property type="protein sequence ID" value="KAJ5202903.1"/>
    <property type="molecule type" value="Genomic_DNA"/>
</dbReference>
<protein>
    <recommendedName>
        <fullName evidence="2">Ams2/SPT21 N-terminal domain-containing protein</fullName>
    </recommendedName>
</protein>
<dbReference type="Gene3D" id="3.30.50.10">
    <property type="entry name" value="Erythroid Transcription Factor GATA-1, subunit A"/>
    <property type="match status" value="1"/>
</dbReference>
<feature type="compositionally biased region" description="Polar residues" evidence="1">
    <location>
        <begin position="513"/>
        <end position="533"/>
    </location>
</feature>
<dbReference type="OrthoDB" id="3199820at2759"/>
<dbReference type="PANTHER" id="PTHR39147:SF1">
    <property type="entry name" value="PROTEIN SPT21"/>
    <property type="match status" value="1"/>
</dbReference>
<reference evidence="3" key="2">
    <citation type="journal article" date="2023" name="IMA Fungus">
        <title>Comparative genomic study of the Penicillium genus elucidates a diverse pangenome and 15 lateral gene transfer events.</title>
        <authorList>
            <person name="Petersen C."/>
            <person name="Sorensen T."/>
            <person name="Nielsen M.R."/>
            <person name="Sondergaard T.E."/>
            <person name="Sorensen J.L."/>
            <person name="Fitzpatrick D.A."/>
            <person name="Frisvad J.C."/>
            <person name="Nielsen K.L."/>
        </authorList>
    </citation>
    <scope>NUCLEOTIDE SEQUENCE</scope>
    <source>
        <strain evidence="3">IBT 20477</strain>
    </source>
</reference>
<name>A0A9W9MKE2_9EURO</name>
<dbReference type="GO" id="GO:0030466">
    <property type="term" value="P:silent mating-type cassette heterochromatin formation"/>
    <property type="evidence" value="ECO:0007669"/>
    <property type="project" value="TreeGrafter"/>
</dbReference>
<keyword evidence="4" id="KW-1185">Reference proteome</keyword>
<proteinExistence type="predicted"/>
<dbReference type="Pfam" id="PF25823">
    <property type="entry name" value="Ams2-SPT21_N"/>
    <property type="match status" value="1"/>
</dbReference>
<dbReference type="InterPro" id="IPR042403">
    <property type="entry name" value="Spt21/Ams2"/>
</dbReference>
<evidence type="ECO:0000313" key="4">
    <source>
        <dbReference type="Proteomes" id="UP001150942"/>
    </source>
</evidence>
<accession>A0A9W9MKE2</accession>
<feature type="region of interest" description="Disordered" evidence="1">
    <location>
        <begin position="359"/>
        <end position="384"/>
    </location>
</feature>
<dbReference type="FunFam" id="3.30.50.10:FF:000067">
    <property type="entry name" value="GATA transcription factor (Ams2), putative"/>
    <property type="match status" value="1"/>
</dbReference>
<evidence type="ECO:0000313" key="3">
    <source>
        <dbReference type="EMBL" id="KAJ5202903.1"/>
    </source>
</evidence>
<evidence type="ECO:0000256" key="1">
    <source>
        <dbReference type="SAM" id="MobiDB-lite"/>
    </source>
</evidence>
<gene>
    <name evidence="3" type="ORF">N7449_004982</name>
</gene>
<evidence type="ECO:0000259" key="2">
    <source>
        <dbReference type="Pfam" id="PF25823"/>
    </source>
</evidence>
<reference evidence="3" key="1">
    <citation type="submission" date="2022-11" db="EMBL/GenBank/DDBJ databases">
        <authorList>
            <person name="Petersen C."/>
        </authorList>
    </citation>
    <scope>NUCLEOTIDE SEQUENCE</scope>
    <source>
        <strain evidence="3">IBT 20477</strain>
    </source>
</reference>
<sequence length="743" mass="81796">MESQDGTDPRPMRLKVLYTFDYENKTNCLARWPYVLDIQTVSLDENTAIGVIELETCVQAIVSASPELVAQPGKDYTVYVYDYSEYETPLVGQGMLSWVLASSSPISEASTHQSKTLVTGRVCKNALGLFSKEAQETLEVKLRLVPISTVMHSGCLDNMHNYRRLSNPIPGDVDAQSRTNFVRQNSVLLEFRTSSLVNQPRTERSHQHLSEDLTPREFPIFPPNKSVHSISPSQLYVAPSRVSKPGGSRMPVQHLPQSKQSIPHRDVIRPSASASMPDCALQTQVSYNPRTGSIQSGYGSDGEKSVEHQPWKRVKVYQENWPGKSDMNVEWQQSSLRVAANAAAYVRIHRPTPIKHAIAADQSSEKSVRPPTPMSRPSTSLLRESSTSIASCTTSYTSPYCISDDIPFTTLTGQSPEYSCYQGLFDHPFTMPSLPPIVDSPFPNRSTPVSPPISLDTDSGFVSGESEELLNKWTATPLGGCRRAESRNITQDKRSIWTAVLASSPASAISAAQGTSNDPLPASNTPNEQTLKGAQTPLPRPATSAGSRPSSSAGACLAPKPPGPAISQSDVPKLMAANPASDPTVPYHPVIVNFLPCTTGITKRPKQVQTSLDQAIREGQVPPYCENCGSIETPTWRRASSKTIEGSEKIAEEMMRNTSMLFWLALERNTQGEVRKFILYKKGLGETVNGWIQMLFCNPCGLWLYKAKSMRPVNRWNKPVLEEKIIRPLRNRKNGPLNPCPAT</sequence>
<dbReference type="PANTHER" id="PTHR39147">
    <property type="entry name" value="PROTEIN SPT21"/>
    <property type="match status" value="1"/>
</dbReference>
<organism evidence="3 4">
    <name type="scientific">Penicillium cf. viridicatum</name>
    <dbReference type="NCBI Taxonomy" id="2972119"/>
    <lineage>
        <taxon>Eukaryota</taxon>
        <taxon>Fungi</taxon>
        <taxon>Dikarya</taxon>
        <taxon>Ascomycota</taxon>
        <taxon>Pezizomycotina</taxon>
        <taxon>Eurotiomycetes</taxon>
        <taxon>Eurotiomycetidae</taxon>
        <taxon>Eurotiales</taxon>
        <taxon>Aspergillaceae</taxon>
        <taxon>Penicillium</taxon>
    </lineage>
</organism>
<feature type="compositionally biased region" description="Low complexity" evidence="1">
    <location>
        <begin position="541"/>
        <end position="555"/>
    </location>
</feature>
<dbReference type="Proteomes" id="UP001150942">
    <property type="component" value="Unassembled WGS sequence"/>
</dbReference>
<comment type="caution">
    <text evidence="3">The sequence shown here is derived from an EMBL/GenBank/DDBJ whole genome shotgun (WGS) entry which is preliminary data.</text>
</comment>
<feature type="region of interest" description="Disordered" evidence="1">
    <location>
        <begin position="510"/>
        <end position="570"/>
    </location>
</feature>
<dbReference type="SUPFAM" id="SSF57716">
    <property type="entry name" value="Glucocorticoid receptor-like (DNA-binding domain)"/>
    <property type="match status" value="1"/>
</dbReference>
<dbReference type="AlphaFoldDB" id="A0A9W9MKE2"/>